<evidence type="ECO:0000313" key="2">
    <source>
        <dbReference type="EMBL" id="MEZ3177286.1"/>
    </source>
</evidence>
<protein>
    <recommendedName>
        <fullName evidence="1">Transcription regulator HTH AraC- type ligand binding domain-containing protein</fullName>
    </recommendedName>
</protein>
<evidence type="ECO:0000259" key="1">
    <source>
        <dbReference type="Pfam" id="PF14525"/>
    </source>
</evidence>
<accession>A0ABV4IRK6</accession>
<dbReference type="InterPro" id="IPR035418">
    <property type="entry name" value="AraC-bd_2"/>
</dbReference>
<organism evidence="2 3">
    <name type="scientific">Streptomyces pimonensis</name>
    <dbReference type="NCBI Taxonomy" id="2860288"/>
    <lineage>
        <taxon>Bacteria</taxon>
        <taxon>Bacillati</taxon>
        <taxon>Actinomycetota</taxon>
        <taxon>Actinomycetes</taxon>
        <taxon>Kitasatosporales</taxon>
        <taxon>Streptomycetaceae</taxon>
        <taxon>Streptomyces</taxon>
    </lineage>
</organism>
<keyword evidence="3" id="KW-1185">Reference proteome</keyword>
<comment type="caution">
    <text evidence="2">The sequence shown here is derived from an EMBL/GenBank/DDBJ whole genome shotgun (WGS) entry which is preliminary data.</text>
</comment>
<sequence>MIVEELRTELLPRSERLTTWQRHLSHALAPVDVRTPHAPDFLASLRLVDLGGVRVATTTSPPLEARQRTTAGGPGGSGYYALVLNRRGNVVVANGKADPPYRRRYGVIEDPVARRFGYHTPPDPSAEVRFTTAQEERAESLDEDVLLAAYGRDGTEGCWQQAHEKLLEDVPESDYGVMNGYAKKAYEASQRDGEVLKVFRTWSACMEKGGFRYSTPMAAAGDPDWARSPKPSAREIETARADVRCKEETGVVDVWSAADTRIQRGLIKADPMSFRALKATKDVRLTAARRVLDTRD</sequence>
<dbReference type="RefSeq" id="WP_371235413.1">
    <property type="nucleotide sequence ID" value="NZ_JAHWZY010000001.1"/>
</dbReference>
<dbReference type="Proteomes" id="UP001567537">
    <property type="component" value="Unassembled WGS sequence"/>
</dbReference>
<name>A0ABV4IRK6_9ACTN</name>
<gene>
    <name evidence="2" type="ORF">KYY02_00735</name>
</gene>
<dbReference type="Pfam" id="PF14525">
    <property type="entry name" value="AraC_binding_2"/>
    <property type="match status" value="1"/>
</dbReference>
<proteinExistence type="predicted"/>
<feature type="domain" description="Transcription regulator HTH AraC- type ligand binding" evidence="1">
    <location>
        <begin position="20"/>
        <end position="174"/>
    </location>
</feature>
<dbReference type="EMBL" id="JAHWZY010000001">
    <property type="protein sequence ID" value="MEZ3177286.1"/>
    <property type="molecule type" value="Genomic_DNA"/>
</dbReference>
<evidence type="ECO:0000313" key="3">
    <source>
        <dbReference type="Proteomes" id="UP001567537"/>
    </source>
</evidence>
<reference evidence="2 3" key="1">
    <citation type="journal article" date="2021" name="Res Sq">
        <title>Streptomyces Pimoensis sp. nov., Isolated From the Taklimakan Desert in Xinjiang, China.</title>
        <authorList>
            <person name="Zhang P."/>
            <person name="Luo X."/>
            <person name="Luo X."/>
            <person name="Liu Z."/>
            <person name="Xia Z."/>
            <person name="Wan C."/>
            <person name="zhang L."/>
        </authorList>
    </citation>
    <scope>NUCLEOTIDE SEQUENCE [LARGE SCALE GENOMIC DNA]</scope>
    <source>
        <strain evidence="2 3">TRM75549</strain>
    </source>
</reference>